<accession>A0A7I8VJM5</accession>
<gene>
    <name evidence="2" type="ORF">DGYR_LOCUS3589</name>
</gene>
<keyword evidence="1" id="KW-1133">Transmembrane helix</keyword>
<sequence>MDPVPWEVKLVFHIFGLVTFISGLVTVGYTAQAGYCRISTNELYYYSIAACVLILLSTVYFVFLIPFWIAERFKPDIILDRKQRVGCFEISATSMLAKLIQAAYICTKLIPDLTNAIGAHRIHIAEYMPKLSGPRGTTGPGVK</sequence>
<feature type="transmembrane region" description="Helical" evidence="1">
    <location>
        <begin position="12"/>
        <end position="31"/>
    </location>
</feature>
<evidence type="ECO:0000256" key="1">
    <source>
        <dbReference type="SAM" id="Phobius"/>
    </source>
</evidence>
<evidence type="ECO:0000313" key="2">
    <source>
        <dbReference type="EMBL" id="CAD5114769.1"/>
    </source>
</evidence>
<evidence type="ECO:0000313" key="3">
    <source>
        <dbReference type="Proteomes" id="UP000549394"/>
    </source>
</evidence>
<organism evidence="2 3">
    <name type="scientific">Dimorphilus gyrociliatus</name>
    <dbReference type="NCBI Taxonomy" id="2664684"/>
    <lineage>
        <taxon>Eukaryota</taxon>
        <taxon>Metazoa</taxon>
        <taxon>Spiralia</taxon>
        <taxon>Lophotrochozoa</taxon>
        <taxon>Annelida</taxon>
        <taxon>Polychaeta</taxon>
        <taxon>Polychaeta incertae sedis</taxon>
        <taxon>Dinophilidae</taxon>
        <taxon>Dimorphilus</taxon>
    </lineage>
</organism>
<dbReference type="Proteomes" id="UP000549394">
    <property type="component" value="Unassembled WGS sequence"/>
</dbReference>
<keyword evidence="1" id="KW-0472">Membrane</keyword>
<dbReference type="OrthoDB" id="6017175at2759"/>
<keyword evidence="3" id="KW-1185">Reference proteome</keyword>
<reference evidence="2 3" key="1">
    <citation type="submission" date="2020-08" db="EMBL/GenBank/DDBJ databases">
        <authorList>
            <person name="Hejnol A."/>
        </authorList>
    </citation>
    <scope>NUCLEOTIDE SEQUENCE [LARGE SCALE GENOMIC DNA]</scope>
</reference>
<name>A0A7I8VJM5_9ANNE</name>
<dbReference type="EMBL" id="CAJFCJ010000005">
    <property type="protein sequence ID" value="CAD5114769.1"/>
    <property type="molecule type" value="Genomic_DNA"/>
</dbReference>
<feature type="transmembrane region" description="Helical" evidence="1">
    <location>
        <begin position="43"/>
        <end position="69"/>
    </location>
</feature>
<proteinExistence type="predicted"/>
<dbReference type="AlphaFoldDB" id="A0A7I8VJM5"/>
<keyword evidence="1" id="KW-0812">Transmembrane</keyword>
<comment type="caution">
    <text evidence="2">The sequence shown here is derived from an EMBL/GenBank/DDBJ whole genome shotgun (WGS) entry which is preliminary data.</text>
</comment>
<protein>
    <submittedName>
        <fullName evidence="2">DgyrCDS3813</fullName>
    </submittedName>
</protein>